<reference evidence="6" key="1">
    <citation type="submission" date="2023-03" db="EMBL/GenBank/DDBJ databases">
        <title>Mesosutterella sp. nov. isolated from porcine feces.</title>
        <authorList>
            <person name="Yu S."/>
        </authorList>
    </citation>
    <scope>NUCLEOTIDE SEQUENCE</scope>
    <source>
        <strain evidence="6">AGMB02718</strain>
    </source>
</reference>
<protein>
    <submittedName>
        <fullName evidence="6">CvpA family protein</fullName>
    </submittedName>
</protein>
<dbReference type="RefSeq" id="WP_243377513.1">
    <property type="nucleotide sequence ID" value="NZ_JAKZJU020000001.1"/>
</dbReference>
<keyword evidence="3 5" id="KW-1133">Transmembrane helix</keyword>
<feature type="transmembrane region" description="Helical" evidence="5">
    <location>
        <begin position="71"/>
        <end position="94"/>
    </location>
</feature>
<sequence length="186" mass="19770">MDFSAFNQIDWVIAAVMGLSGLLGLWRGVVREVVSVAGWIAAVILVFRYAAELAPHLTFFTAFGDIGRVAAAAAVIAFATVAAFAVAGAVLRLLIKAVSAGLGDSLLGLLFGFARGFLIVALGVFAASFTSAPEGLSWQKSALLPYVEKGLSLMRPLMPEALVQMEELAQRRQRAARAAWEAKFKL</sequence>
<evidence type="ECO:0000313" key="7">
    <source>
        <dbReference type="Proteomes" id="UP001165481"/>
    </source>
</evidence>
<dbReference type="PANTHER" id="PTHR36926:SF1">
    <property type="entry name" value="COLICIN V PRODUCTION PROTEIN"/>
    <property type="match status" value="1"/>
</dbReference>
<evidence type="ECO:0000256" key="2">
    <source>
        <dbReference type="ARBA" id="ARBA00022692"/>
    </source>
</evidence>
<dbReference type="InterPro" id="IPR003825">
    <property type="entry name" value="Colicin-V_CvpA"/>
</dbReference>
<feature type="transmembrane region" description="Helical" evidence="5">
    <location>
        <begin position="33"/>
        <end position="51"/>
    </location>
</feature>
<dbReference type="InterPro" id="IPR052719">
    <property type="entry name" value="CvpA-like"/>
</dbReference>
<dbReference type="PANTHER" id="PTHR36926">
    <property type="entry name" value="COLICIN V PRODUCTION PROTEIN"/>
    <property type="match status" value="1"/>
</dbReference>
<evidence type="ECO:0000256" key="4">
    <source>
        <dbReference type="ARBA" id="ARBA00023136"/>
    </source>
</evidence>
<comment type="subcellular location">
    <subcellularLocation>
        <location evidence="1">Membrane</location>
        <topology evidence="1">Multi-pass membrane protein</topology>
    </subcellularLocation>
</comment>
<proteinExistence type="predicted"/>
<evidence type="ECO:0000256" key="5">
    <source>
        <dbReference type="SAM" id="Phobius"/>
    </source>
</evidence>
<keyword evidence="7" id="KW-1185">Reference proteome</keyword>
<evidence type="ECO:0000256" key="1">
    <source>
        <dbReference type="ARBA" id="ARBA00004141"/>
    </source>
</evidence>
<dbReference type="EMBL" id="JAKZJU020000001">
    <property type="protein sequence ID" value="MDL2059454.1"/>
    <property type="molecule type" value="Genomic_DNA"/>
</dbReference>
<name>A0ABT7IM64_9BURK</name>
<gene>
    <name evidence="6" type="ORF">MUN46_005850</name>
</gene>
<keyword evidence="4 5" id="KW-0472">Membrane</keyword>
<comment type="caution">
    <text evidence="6">The sequence shown here is derived from an EMBL/GenBank/DDBJ whole genome shotgun (WGS) entry which is preliminary data.</text>
</comment>
<organism evidence="6 7">
    <name type="scientific">Mesosutterella faecium</name>
    <dbReference type="NCBI Taxonomy" id="2925194"/>
    <lineage>
        <taxon>Bacteria</taxon>
        <taxon>Pseudomonadati</taxon>
        <taxon>Pseudomonadota</taxon>
        <taxon>Betaproteobacteria</taxon>
        <taxon>Burkholderiales</taxon>
        <taxon>Sutterellaceae</taxon>
        <taxon>Mesosutterella</taxon>
    </lineage>
</organism>
<keyword evidence="2 5" id="KW-0812">Transmembrane</keyword>
<accession>A0ABT7IM64</accession>
<evidence type="ECO:0000313" key="6">
    <source>
        <dbReference type="EMBL" id="MDL2059454.1"/>
    </source>
</evidence>
<dbReference type="Proteomes" id="UP001165481">
    <property type="component" value="Unassembled WGS sequence"/>
</dbReference>
<evidence type="ECO:0000256" key="3">
    <source>
        <dbReference type="ARBA" id="ARBA00022989"/>
    </source>
</evidence>
<feature type="transmembrane region" description="Helical" evidence="5">
    <location>
        <begin position="6"/>
        <end position="26"/>
    </location>
</feature>
<dbReference type="Pfam" id="PF02674">
    <property type="entry name" value="Colicin_V"/>
    <property type="match status" value="1"/>
</dbReference>
<feature type="transmembrane region" description="Helical" evidence="5">
    <location>
        <begin position="106"/>
        <end position="129"/>
    </location>
</feature>